<reference evidence="1 2" key="1">
    <citation type="submission" date="2017-06" db="EMBL/GenBank/DDBJ databases">
        <title>Draft Genome Sequence of Natranaerobius trueperi halophilic, alkalithermophilic bacteria from soda lakes.</title>
        <authorList>
            <person name="Zhao B."/>
        </authorList>
    </citation>
    <scope>NUCLEOTIDE SEQUENCE [LARGE SCALE GENOMIC DNA]</scope>
    <source>
        <strain evidence="1 2">DSM 18760</strain>
    </source>
</reference>
<protein>
    <submittedName>
        <fullName evidence="1">Uncharacterized protein</fullName>
    </submittedName>
</protein>
<dbReference type="AlphaFoldDB" id="A0A226BXU5"/>
<accession>A0A226BXU5</accession>
<feature type="non-terminal residue" evidence="1">
    <location>
        <position position="1"/>
    </location>
</feature>
<gene>
    <name evidence="1" type="ORF">CDO51_11475</name>
</gene>
<organism evidence="1 2">
    <name type="scientific">Natranaerobius trueperi</name>
    <dbReference type="NCBI Taxonomy" id="759412"/>
    <lineage>
        <taxon>Bacteria</taxon>
        <taxon>Bacillati</taxon>
        <taxon>Bacillota</taxon>
        <taxon>Clostridia</taxon>
        <taxon>Natranaerobiales</taxon>
        <taxon>Natranaerobiaceae</taxon>
        <taxon>Natranaerobius</taxon>
    </lineage>
</organism>
<dbReference type="Proteomes" id="UP000214588">
    <property type="component" value="Unassembled WGS sequence"/>
</dbReference>
<keyword evidence="2" id="KW-1185">Reference proteome</keyword>
<dbReference type="EMBL" id="NIQC01000033">
    <property type="protein sequence ID" value="OWZ82937.1"/>
    <property type="molecule type" value="Genomic_DNA"/>
</dbReference>
<proteinExistence type="predicted"/>
<evidence type="ECO:0000313" key="2">
    <source>
        <dbReference type="Proteomes" id="UP000214588"/>
    </source>
</evidence>
<evidence type="ECO:0000313" key="1">
    <source>
        <dbReference type="EMBL" id="OWZ82937.1"/>
    </source>
</evidence>
<sequence>DFALGFLQTPPHDGRPCHLLTVPATKPVADFHRLATAHAGQTEKGLNPKSFTFGTAPCIRH</sequence>
<comment type="caution">
    <text evidence="1">The sequence shown here is derived from an EMBL/GenBank/DDBJ whole genome shotgun (WGS) entry which is preliminary data.</text>
</comment>
<name>A0A226BXU5_9FIRM</name>